<dbReference type="Gene3D" id="2.120.10.30">
    <property type="entry name" value="TolB, C-terminal domain"/>
    <property type="match status" value="1"/>
</dbReference>
<evidence type="ECO:0000313" key="2">
    <source>
        <dbReference type="EMBL" id="QBO59249.1"/>
    </source>
</evidence>
<dbReference type="InterPro" id="IPR013783">
    <property type="entry name" value="Ig-like_fold"/>
</dbReference>
<dbReference type="Gene3D" id="2.60.40.1120">
    <property type="entry name" value="Carboxypeptidase-like, regulatory domain"/>
    <property type="match status" value="1"/>
</dbReference>
<dbReference type="KEGG" id="csal:NBC122_02445"/>
<name>A0A4P6ZHV9_9FLAO</name>
<dbReference type="EMBL" id="CP037954">
    <property type="protein sequence ID" value="QBO59249.1"/>
    <property type="molecule type" value="Genomic_DNA"/>
</dbReference>
<dbReference type="InterPro" id="IPR003961">
    <property type="entry name" value="FN3_dom"/>
</dbReference>
<dbReference type="Proteomes" id="UP000294419">
    <property type="component" value="Chromosome"/>
</dbReference>
<gene>
    <name evidence="2" type="ORF">NBC122_02445</name>
</gene>
<dbReference type="Pfam" id="PF13715">
    <property type="entry name" value="CarbopepD_reg_2"/>
    <property type="match status" value="1"/>
</dbReference>
<keyword evidence="3" id="KW-1185">Reference proteome</keyword>
<dbReference type="SUPFAM" id="SSF49265">
    <property type="entry name" value="Fibronectin type III"/>
    <property type="match status" value="1"/>
</dbReference>
<sequence length="503" mass="55451">MKTLLYSLLGSLLFLFCISCREELVGKVTTGTITGKVVKKGNNAPLSNVKIYTSPTTQTVFTKTDGTFILDNVPLGDYSLKAELTGYLSTFQGVNVKTQDGISVVFEMSDDNSLNSPPSVPILLTPVDQSVDQPTSVNLTWSSTDPDAGDSLKLKFKIIVKNSLNNIVFEKDNIKTKNYVLDNLIFGVTYFWQVVADDTVNTPVYSAIQQFKVSDTPNNRFHYVKKAGSNYYIVSSNEAGQNFQFTPNSVNSWRPKLNNDAGLVAFLRTVAGTTQIFTAKKDGSNLKQVTTTQPVLGYNYEDLDFSWSTNGSELLYPSFNKLYKINKDGSGLTLVYTTTDGNFITECDWSNDGSKIALKTNDVNGYNAKIFIIDSLGNILQTILTGQTGAAGGLNFSIAGDKIIFTRDISGYENLNHRQLDSHIFLYNLTTNVSTDLSLLSEKPLGSNDLDPRFSPNDAEIIFMNTSNDGISEKSIYKIPLNTLNNTSSRTLLFSAAEMPDWE</sequence>
<dbReference type="PROSITE" id="PS50853">
    <property type="entry name" value="FN3"/>
    <property type="match status" value="1"/>
</dbReference>
<dbReference type="CDD" id="cd00063">
    <property type="entry name" value="FN3"/>
    <property type="match status" value="1"/>
</dbReference>
<dbReference type="InterPro" id="IPR036116">
    <property type="entry name" value="FN3_sf"/>
</dbReference>
<dbReference type="SUPFAM" id="SSF69304">
    <property type="entry name" value="Tricorn protease N-terminal domain"/>
    <property type="match status" value="1"/>
</dbReference>
<dbReference type="OrthoDB" id="9815657at2"/>
<evidence type="ECO:0000313" key="3">
    <source>
        <dbReference type="Proteomes" id="UP000294419"/>
    </source>
</evidence>
<proteinExistence type="predicted"/>
<dbReference type="InterPro" id="IPR011042">
    <property type="entry name" value="6-blade_b-propeller_TolB-like"/>
</dbReference>
<organism evidence="2 3">
    <name type="scientific">Chryseobacterium salivictor</name>
    <dbReference type="NCBI Taxonomy" id="2547600"/>
    <lineage>
        <taxon>Bacteria</taxon>
        <taxon>Pseudomonadati</taxon>
        <taxon>Bacteroidota</taxon>
        <taxon>Flavobacteriia</taxon>
        <taxon>Flavobacteriales</taxon>
        <taxon>Weeksellaceae</taxon>
        <taxon>Chryseobacterium group</taxon>
        <taxon>Chryseobacterium</taxon>
    </lineage>
</organism>
<dbReference type="Gene3D" id="2.60.40.10">
    <property type="entry name" value="Immunoglobulins"/>
    <property type="match status" value="1"/>
</dbReference>
<dbReference type="GO" id="GO:0030246">
    <property type="term" value="F:carbohydrate binding"/>
    <property type="evidence" value="ECO:0007669"/>
    <property type="project" value="InterPro"/>
</dbReference>
<dbReference type="SUPFAM" id="SSF49452">
    <property type="entry name" value="Starch-binding domain-like"/>
    <property type="match status" value="1"/>
</dbReference>
<reference evidence="2 3" key="1">
    <citation type="submission" date="2019-03" db="EMBL/GenBank/DDBJ databases">
        <authorList>
            <person name="Kim H."/>
            <person name="Yu S.-M."/>
        </authorList>
    </citation>
    <scope>NUCLEOTIDE SEQUENCE [LARGE SCALE GENOMIC DNA]</scope>
    <source>
        <strain evidence="2 3">NBC122</strain>
    </source>
</reference>
<accession>A0A4P6ZHV9</accession>
<feature type="domain" description="Fibronectin type-III" evidence="1">
    <location>
        <begin position="117"/>
        <end position="216"/>
    </location>
</feature>
<evidence type="ECO:0000259" key="1">
    <source>
        <dbReference type="PROSITE" id="PS50853"/>
    </source>
</evidence>
<dbReference type="RefSeq" id="WP_133440603.1">
    <property type="nucleotide sequence ID" value="NZ_CP037954.1"/>
</dbReference>
<dbReference type="AlphaFoldDB" id="A0A4P6ZHV9"/>
<protein>
    <recommendedName>
        <fullName evidence="1">Fibronectin type-III domain-containing protein</fullName>
    </recommendedName>
</protein>
<dbReference type="InterPro" id="IPR013784">
    <property type="entry name" value="Carb-bd-like_fold"/>
</dbReference>